<feature type="transmembrane region" description="Helical" evidence="1">
    <location>
        <begin position="77"/>
        <end position="103"/>
    </location>
</feature>
<dbReference type="Proteomes" id="UP001162029">
    <property type="component" value="Unassembled WGS sequence"/>
</dbReference>
<protein>
    <submittedName>
        <fullName evidence="2">Uncharacterized protein</fullName>
    </submittedName>
</protein>
<evidence type="ECO:0000256" key="1">
    <source>
        <dbReference type="SAM" id="Phobius"/>
    </source>
</evidence>
<keyword evidence="1" id="KW-0812">Transmembrane</keyword>
<evidence type="ECO:0000313" key="2">
    <source>
        <dbReference type="EMBL" id="CAI5735310.1"/>
    </source>
</evidence>
<keyword evidence="3" id="KW-1185">Reference proteome</keyword>
<proteinExistence type="predicted"/>
<name>A0AAV0UIG6_9STRA</name>
<gene>
    <name evidence="2" type="ORF">PDE001_LOCUS5978</name>
</gene>
<dbReference type="AlphaFoldDB" id="A0AAV0UIG6"/>
<comment type="caution">
    <text evidence="2">The sequence shown here is derived from an EMBL/GenBank/DDBJ whole genome shotgun (WGS) entry which is preliminary data.</text>
</comment>
<evidence type="ECO:0000313" key="3">
    <source>
        <dbReference type="Proteomes" id="UP001162029"/>
    </source>
</evidence>
<sequence length="213" mass="23742">MAAQSDRGGDMPILEIDRLGRTSSVSLNDAWTQQNSVLATDAWKEEDLQVYDQSSSQWRFYWTSLQLPVVPGGHDGAHVLLTLLMVIFFAAKILLPAIGLLLLTAKSDPFLGDDKEEDGEARQRKEVTAVKQYDAAKTMVARGARLSPVGERSPKKNAKNRWKRAQAGINTTFLISKVLDEGQAIDLSTFVAVNIVGPGLFEMRRQLQWIYYC</sequence>
<reference evidence="2" key="1">
    <citation type="submission" date="2022-12" db="EMBL/GenBank/DDBJ databases">
        <authorList>
            <person name="Webb A."/>
        </authorList>
    </citation>
    <scope>NUCLEOTIDE SEQUENCE</scope>
    <source>
        <strain evidence="2">Pd1</strain>
    </source>
</reference>
<organism evidence="2 3">
    <name type="scientific">Peronospora destructor</name>
    <dbReference type="NCBI Taxonomy" id="86335"/>
    <lineage>
        <taxon>Eukaryota</taxon>
        <taxon>Sar</taxon>
        <taxon>Stramenopiles</taxon>
        <taxon>Oomycota</taxon>
        <taxon>Peronosporomycetes</taxon>
        <taxon>Peronosporales</taxon>
        <taxon>Peronosporaceae</taxon>
        <taxon>Peronospora</taxon>
    </lineage>
</organism>
<keyword evidence="1" id="KW-1133">Transmembrane helix</keyword>
<keyword evidence="1" id="KW-0472">Membrane</keyword>
<accession>A0AAV0UIG6</accession>
<dbReference type="EMBL" id="CANTFM010001117">
    <property type="protein sequence ID" value="CAI5735310.1"/>
    <property type="molecule type" value="Genomic_DNA"/>
</dbReference>